<gene>
    <name evidence="1" type="ORF">MHYMCMPASI_00852</name>
</gene>
<name>A0A8S4C334_9ACAR</name>
<accession>A0A8S4C334</accession>
<evidence type="ECO:0000313" key="2">
    <source>
        <dbReference type="Proteomes" id="UP000837675"/>
    </source>
</evidence>
<dbReference type="EMBL" id="CAJVAF010000315">
    <property type="protein sequence ID" value="CAG7595984.1"/>
    <property type="molecule type" value="Genomic_DNA"/>
</dbReference>
<comment type="caution">
    <text evidence="1">The sequence shown here is derived from an EMBL/GenBank/DDBJ whole genome shotgun (WGS) entry which is preliminary data.</text>
</comment>
<dbReference type="AlphaFoldDB" id="A0A8S4C334"/>
<organism evidence="1 2">
    <name type="scientific">Hyalomma marginatum</name>
    <dbReference type="NCBI Taxonomy" id="34627"/>
    <lineage>
        <taxon>Eukaryota</taxon>
        <taxon>Metazoa</taxon>
        <taxon>Ecdysozoa</taxon>
        <taxon>Arthropoda</taxon>
        <taxon>Chelicerata</taxon>
        <taxon>Arachnida</taxon>
        <taxon>Acari</taxon>
        <taxon>Parasitiformes</taxon>
        <taxon>Ixodida</taxon>
        <taxon>Ixodoidea</taxon>
        <taxon>Ixodidae</taxon>
        <taxon>Hyalomminae</taxon>
        <taxon>Hyalomma</taxon>
    </lineage>
</organism>
<keyword evidence="2" id="KW-1185">Reference proteome</keyword>
<proteinExistence type="predicted"/>
<reference evidence="1" key="1">
    <citation type="submission" date="2021-06" db="EMBL/GenBank/DDBJ databases">
        <authorList>
            <person name="Nardi T."/>
            <person name="Nardi T."/>
        </authorList>
    </citation>
    <scope>NUCLEOTIDE SEQUENCE</scope>
</reference>
<evidence type="ECO:0000313" key="1">
    <source>
        <dbReference type="EMBL" id="CAG7595984.1"/>
    </source>
</evidence>
<protein>
    <submittedName>
        <fullName evidence="1">Uncharacterized protein</fullName>
    </submittedName>
</protein>
<sequence length="92" mass="10820">MLKEILHIGFTDALGNKTENLVLGKEQQLQFDHGTSLIQQYEIKNDKYYYGVEKLFSHLLFYSGYLAAISCDDFACTFTRTYNYEVREEFKL</sequence>
<dbReference type="Proteomes" id="UP000837675">
    <property type="component" value="Unassembled WGS sequence"/>
</dbReference>